<evidence type="ECO:0000313" key="2">
    <source>
        <dbReference type="EMBL" id="KAJ6995271.1"/>
    </source>
</evidence>
<dbReference type="Proteomes" id="UP001164929">
    <property type="component" value="Chromosome 6"/>
</dbReference>
<keyword evidence="3" id="KW-1185">Reference proteome</keyword>
<proteinExistence type="predicted"/>
<protein>
    <submittedName>
        <fullName evidence="2">Uncharacterized protein</fullName>
    </submittedName>
</protein>
<dbReference type="AlphaFoldDB" id="A0AAD6QRF7"/>
<evidence type="ECO:0000313" key="3">
    <source>
        <dbReference type="Proteomes" id="UP001164929"/>
    </source>
</evidence>
<accession>A0AAD6QRF7</accession>
<sequence length="92" mass="10411">MVHDGDLTEKNGEASDRQPNKTETLQRAQVKEMQLARKKPKYGKPHLQQTDEKWIKQSPDSLQTHKLTVPATSRPKHICTTGFNAGPFFILG</sequence>
<evidence type="ECO:0000256" key="1">
    <source>
        <dbReference type="SAM" id="MobiDB-lite"/>
    </source>
</evidence>
<gene>
    <name evidence="2" type="ORF">NC653_017908</name>
</gene>
<organism evidence="2 3">
    <name type="scientific">Populus alba x Populus x berolinensis</name>
    <dbReference type="NCBI Taxonomy" id="444605"/>
    <lineage>
        <taxon>Eukaryota</taxon>
        <taxon>Viridiplantae</taxon>
        <taxon>Streptophyta</taxon>
        <taxon>Embryophyta</taxon>
        <taxon>Tracheophyta</taxon>
        <taxon>Spermatophyta</taxon>
        <taxon>Magnoliopsida</taxon>
        <taxon>eudicotyledons</taxon>
        <taxon>Gunneridae</taxon>
        <taxon>Pentapetalae</taxon>
        <taxon>rosids</taxon>
        <taxon>fabids</taxon>
        <taxon>Malpighiales</taxon>
        <taxon>Salicaceae</taxon>
        <taxon>Saliceae</taxon>
        <taxon>Populus</taxon>
    </lineage>
</organism>
<feature type="compositionally biased region" description="Basic and acidic residues" evidence="1">
    <location>
        <begin position="1"/>
        <end position="20"/>
    </location>
</feature>
<dbReference type="EMBL" id="JAQIZT010000006">
    <property type="protein sequence ID" value="KAJ6995271.1"/>
    <property type="molecule type" value="Genomic_DNA"/>
</dbReference>
<reference evidence="2" key="1">
    <citation type="journal article" date="2023" name="Mol. Ecol. Resour.">
        <title>Chromosome-level genome assembly of a triploid poplar Populus alba 'Berolinensis'.</title>
        <authorList>
            <person name="Chen S."/>
            <person name="Yu Y."/>
            <person name="Wang X."/>
            <person name="Wang S."/>
            <person name="Zhang T."/>
            <person name="Zhou Y."/>
            <person name="He R."/>
            <person name="Meng N."/>
            <person name="Wang Y."/>
            <person name="Liu W."/>
            <person name="Liu Z."/>
            <person name="Liu J."/>
            <person name="Guo Q."/>
            <person name="Huang H."/>
            <person name="Sederoff R.R."/>
            <person name="Wang G."/>
            <person name="Qu G."/>
            <person name="Chen S."/>
        </authorList>
    </citation>
    <scope>NUCLEOTIDE SEQUENCE</scope>
    <source>
        <strain evidence="2">SC-2020</strain>
    </source>
</reference>
<feature type="region of interest" description="Disordered" evidence="1">
    <location>
        <begin position="1"/>
        <end position="61"/>
    </location>
</feature>
<name>A0AAD6QRF7_9ROSI</name>
<comment type="caution">
    <text evidence="2">The sequence shown here is derived from an EMBL/GenBank/DDBJ whole genome shotgun (WGS) entry which is preliminary data.</text>
</comment>